<dbReference type="EMBL" id="WMBQ01000001">
    <property type="protein sequence ID" value="MTD93619.1"/>
    <property type="molecule type" value="Genomic_DNA"/>
</dbReference>
<organism evidence="4 5">
    <name type="scientific">Hyphomicrobium album</name>
    <dbReference type="NCBI Taxonomy" id="2665159"/>
    <lineage>
        <taxon>Bacteria</taxon>
        <taxon>Pseudomonadati</taxon>
        <taxon>Pseudomonadota</taxon>
        <taxon>Alphaproteobacteria</taxon>
        <taxon>Hyphomicrobiales</taxon>
        <taxon>Hyphomicrobiaceae</taxon>
        <taxon>Hyphomicrobium</taxon>
    </lineage>
</organism>
<dbReference type="InterPro" id="IPR003715">
    <property type="entry name" value="Poly_export_N"/>
</dbReference>
<accession>A0A6I3KH71</accession>
<feature type="domain" description="Soluble ligand binding" evidence="3">
    <location>
        <begin position="113"/>
        <end position="157"/>
    </location>
</feature>
<evidence type="ECO:0000313" key="5">
    <source>
        <dbReference type="Proteomes" id="UP000440694"/>
    </source>
</evidence>
<evidence type="ECO:0000259" key="3">
    <source>
        <dbReference type="Pfam" id="PF10531"/>
    </source>
</evidence>
<dbReference type="Gene3D" id="3.30.1950.10">
    <property type="entry name" value="wza like domain"/>
    <property type="match status" value="1"/>
</dbReference>
<proteinExistence type="predicted"/>
<dbReference type="Pfam" id="PF02563">
    <property type="entry name" value="Poly_export"/>
    <property type="match status" value="1"/>
</dbReference>
<dbReference type="PANTHER" id="PTHR33619">
    <property type="entry name" value="POLYSACCHARIDE EXPORT PROTEIN GFCE-RELATED"/>
    <property type="match status" value="1"/>
</dbReference>
<name>A0A6I3KH71_9HYPH</name>
<gene>
    <name evidence="4" type="ORF">GIW81_04635</name>
</gene>
<protein>
    <submittedName>
        <fullName evidence="4">Polysaccharide export protein</fullName>
    </submittedName>
</protein>
<dbReference type="Proteomes" id="UP000440694">
    <property type="component" value="Unassembled WGS sequence"/>
</dbReference>
<evidence type="ECO:0000313" key="4">
    <source>
        <dbReference type="EMBL" id="MTD93619.1"/>
    </source>
</evidence>
<keyword evidence="5" id="KW-1185">Reference proteome</keyword>
<comment type="caution">
    <text evidence="4">The sequence shown here is derived from an EMBL/GenBank/DDBJ whole genome shotgun (WGS) entry which is preliminary data.</text>
</comment>
<evidence type="ECO:0000256" key="1">
    <source>
        <dbReference type="ARBA" id="ARBA00022729"/>
    </source>
</evidence>
<feature type="domain" description="Polysaccharide export protein N-terminal" evidence="2">
    <location>
        <begin position="36"/>
        <end position="107"/>
    </location>
</feature>
<sequence length="186" mass="20122">MVSPVPVGPPVAAPVAWGPAVVVSADMTGGPTGFEPYILDTADKLRVFVYGQPNLSRLYTVDQVGNIAIPLIGTVRARGRTTVDLTHAIAAKLGREFVKDPQVTVDVAQNRPFFILGEVRLPGQYPFVSGMTIEQAVAIGGGYTERASKRTYRITRKLGPLVDQIEAPGDYPLCPGDTVFVYERFF</sequence>
<dbReference type="GO" id="GO:0015159">
    <property type="term" value="F:polysaccharide transmembrane transporter activity"/>
    <property type="evidence" value="ECO:0007669"/>
    <property type="project" value="InterPro"/>
</dbReference>
<dbReference type="InterPro" id="IPR049712">
    <property type="entry name" value="Poly_export"/>
</dbReference>
<reference evidence="4 5" key="1">
    <citation type="submission" date="2019-11" db="EMBL/GenBank/DDBJ databases">
        <title>Identification of a novel strain.</title>
        <authorList>
            <person name="Xu Q."/>
            <person name="Wang G."/>
        </authorList>
    </citation>
    <scope>NUCLEOTIDE SEQUENCE [LARGE SCALE GENOMIC DNA]</scope>
    <source>
        <strain evidence="5">xq</strain>
    </source>
</reference>
<keyword evidence="1" id="KW-0732">Signal</keyword>
<dbReference type="AlphaFoldDB" id="A0A6I3KH71"/>
<dbReference type="InterPro" id="IPR019554">
    <property type="entry name" value="Soluble_ligand-bd"/>
</dbReference>
<evidence type="ECO:0000259" key="2">
    <source>
        <dbReference type="Pfam" id="PF02563"/>
    </source>
</evidence>
<dbReference type="PANTHER" id="PTHR33619:SF3">
    <property type="entry name" value="POLYSACCHARIDE EXPORT PROTEIN GFCE-RELATED"/>
    <property type="match status" value="1"/>
</dbReference>
<dbReference type="Pfam" id="PF10531">
    <property type="entry name" value="SLBB"/>
    <property type="match status" value="1"/>
</dbReference>